<comment type="caution">
    <text evidence="2">The sequence shown here is derived from an EMBL/GenBank/DDBJ whole genome shotgun (WGS) entry which is preliminary data.</text>
</comment>
<evidence type="ECO:0000313" key="2">
    <source>
        <dbReference type="EMBL" id="PSJ51376.1"/>
    </source>
</evidence>
<dbReference type="Proteomes" id="UP000240653">
    <property type="component" value="Unassembled WGS sequence"/>
</dbReference>
<dbReference type="AlphaFoldDB" id="A0A2P7RME4"/>
<organism evidence="2 3">
    <name type="scientific">Pseudaminobacter soli</name>
    <name type="common">ex Li et al. 2025</name>
    <dbReference type="NCBI Taxonomy" id="1295366"/>
    <lineage>
        <taxon>Bacteria</taxon>
        <taxon>Pseudomonadati</taxon>
        <taxon>Pseudomonadota</taxon>
        <taxon>Alphaproteobacteria</taxon>
        <taxon>Hyphomicrobiales</taxon>
        <taxon>Phyllobacteriaceae</taxon>
        <taxon>Pseudaminobacter</taxon>
    </lineage>
</organism>
<keyword evidence="1" id="KW-0472">Membrane</keyword>
<reference evidence="2 3" key="1">
    <citation type="submission" date="2018-03" db="EMBL/GenBank/DDBJ databases">
        <title>The draft genome of Mesorhizobium soli JCM 19897.</title>
        <authorList>
            <person name="Li L."/>
            <person name="Liu L."/>
            <person name="Liang L."/>
            <person name="Wang T."/>
            <person name="Zhang X."/>
        </authorList>
    </citation>
    <scope>NUCLEOTIDE SEQUENCE [LARGE SCALE GENOMIC DNA]</scope>
    <source>
        <strain evidence="2 3">JCM 19897</strain>
    </source>
</reference>
<name>A0A2P7RME4_9HYPH</name>
<evidence type="ECO:0000313" key="3">
    <source>
        <dbReference type="Proteomes" id="UP000240653"/>
    </source>
</evidence>
<gene>
    <name evidence="2" type="ORF">C7I85_29530</name>
</gene>
<keyword evidence="1" id="KW-0812">Transmembrane</keyword>
<dbReference type="EMBL" id="PXYL01000039">
    <property type="protein sequence ID" value="PSJ51376.1"/>
    <property type="molecule type" value="Genomic_DNA"/>
</dbReference>
<keyword evidence="1" id="KW-1133">Transmembrane helix</keyword>
<proteinExistence type="predicted"/>
<protein>
    <submittedName>
        <fullName evidence="2">Uncharacterized protein</fullName>
    </submittedName>
</protein>
<accession>A0A2P7RME4</accession>
<keyword evidence="3" id="KW-1185">Reference proteome</keyword>
<evidence type="ECO:0000256" key="1">
    <source>
        <dbReference type="SAM" id="Phobius"/>
    </source>
</evidence>
<feature type="transmembrane region" description="Helical" evidence="1">
    <location>
        <begin position="75"/>
        <end position="93"/>
    </location>
</feature>
<sequence length="152" mass="16666">MGWWEDDPDLPSDRKVPRLETTKFLRKSRNPQNLQDKKPPLGGAAVGGRGDMDLFIDNRTEALVTSSALHKLKGTGYLISTVSVLLLAFVSWQHAKESVALTACLLLGAVASIVGMFCRWLTYEIEKRQTARSASSPDIMGLGRPAQAPDLE</sequence>
<feature type="transmembrane region" description="Helical" evidence="1">
    <location>
        <begin position="99"/>
        <end position="122"/>
    </location>
</feature>